<dbReference type="InterPro" id="IPR050818">
    <property type="entry name" value="KCNH_animal-type"/>
</dbReference>
<evidence type="ECO:0000256" key="10">
    <source>
        <dbReference type="ARBA" id="ARBA00023136"/>
    </source>
</evidence>
<comment type="subcellular location">
    <subcellularLocation>
        <location evidence="1">Membrane</location>
        <topology evidence="1">Multi-pass membrane protein</topology>
    </subcellularLocation>
</comment>
<evidence type="ECO:0000256" key="9">
    <source>
        <dbReference type="ARBA" id="ARBA00023065"/>
    </source>
</evidence>
<dbReference type="InterPro" id="IPR005821">
    <property type="entry name" value="Ion_trans_dom"/>
</dbReference>
<dbReference type="AlphaFoldDB" id="A0AAE0KS66"/>
<dbReference type="Proteomes" id="UP001190700">
    <property type="component" value="Unassembled WGS sequence"/>
</dbReference>
<dbReference type="GO" id="GO:0005886">
    <property type="term" value="C:plasma membrane"/>
    <property type="evidence" value="ECO:0007669"/>
    <property type="project" value="TreeGrafter"/>
</dbReference>
<keyword evidence="8 13" id="KW-1133">Transmembrane helix</keyword>
<evidence type="ECO:0000256" key="7">
    <source>
        <dbReference type="ARBA" id="ARBA00022958"/>
    </source>
</evidence>
<feature type="transmembrane region" description="Helical" evidence="13">
    <location>
        <begin position="548"/>
        <end position="570"/>
    </location>
</feature>
<evidence type="ECO:0000256" key="1">
    <source>
        <dbReference type="ARBA" id="ARBA00004141"/>
    </source>
</evidence>
<evidence type="ECO:0000313" key="16">
    <source>
        <dbReference type="Proteomes" id="UP001190700"/>
    </source>
</evidence>
<evidence type="ECO:0000256" key="2">
    <source>
        <dbReference type="ARBA" id="ARBA00022448"/>
    </source>
</evidence>
<keyword evidence="5" id="KW-0631">Potassium channel</keyword>
<keyword evidence="2" id="KW-0813">Transport</keyword>
<evidence type="ECO:0000256" key="13">
    <source>
        <dbReference type="SAM" id="Phobius"/>
    </source>
</evidence>
<evidence type="ECO:0000313" key="15">
    <source>
        <dbReference type="EMBL" id="KAK3258768.1"/>
    </source>
</evidence>
<dbReference type="CDD" id="cd00038">
    <property type="entry name" value="CAP_ED"/>
    <property type="match status" value="1"/>
</dbReference>
<feature type="region of interest" description="Disordered" evidence="12">
    <location>
        <begin position="89"/>
        <end position="117"/>
    </location>
</feature>
<organism evidence="15 16">
    <name type="scientific">Cymbomonas tetramitiformis</name>
    <dbReference type="NCBI Taxonomy" id="36881"/>
    <lineage>
        <taxon>Eukaryota</taxon>
        <taxon>Viridiplantae</taxon>
        <taxon>Chlorophyta</taxon>
        <taxon>Pyramimonadophyceae</taxon>
        <taxon>Pyramimonadales</taxon>
        <taxon>Pyramimonadaceae</taxon>
        <taxon>Cymbomonas</taxon>
    </lineage>
</organism>
<evidence type="ECO:0000259" key="14">
    <source>
        <dbReference type="PROSITE" id="PS50042"/>
    </source>
</evidence>
<name>A0AAE0KS66_9CHLO</name>
<feature type="region of interest" description="Disordered" evidence="12">
    <location>
        <begin position="1"/>
        <end position="61"/>
    </location>
</feature>
<feature type="transmembrane region" description="Helical" evidence="13">
    <location>
        <begin position="488"/>
        <end position="509"/>
    </location>
</feature>
<dbReference type="Gene3D" id="1.10.287.630">
    <property type="entry name" value="Helix hairpin bin"/>
    <property type="match status" value="1"/>
</dbReference>
<evidence type="ECO:0000256" key="8">
    <source>
        <dbReference type="ARBA" id="ARBA00022989"/>
    </source>
</evidence>
<feature type="compositionally biased region" description="Acidic residues" evidence="12">
    <location>
        <begin position="881"/>
        <end position="909"/>
    </location>
</feature>
<dbReference type="PANTHER" id="PTHR10217">
    <property type="entry name" value="VOLTAGE AND LIGAND GATED POTASSIUM CHANNEL"/>
    <property type="match status" value="1"/>
</dbReference>
<dbReference type="PROSITE" id="PS00888">
    <property type="entry name" value="CNMP_BINDING_1"/>
    <property type="match status" value="1"/>
</dbReference>
<keyword evidence="16" id="KW-1185">Reference proteome</keyword>
<feature type="compositionally biased region" description="Basic and acidic residues" evidence="12">
    <location>
        <begin position="239"/>
        <end position="250"/>
    </location>
</feature>
<feature type="compositionally biased region" description="Polar residues" evidence="12">
    <location>
        <begin position="39"/>
        <end position="53"/>
    </location>
</feature>
<gene>
    <name evidence="15" type="ORF">CYMTET_32200</name>
</gene>
<feature type="region of interest" description="Disordered" evidence="12">
    <location>
        <begin position="229"/>
        <end position="253"/>
    </location>
</feature>
<keyword evidence="3" id="KW-0633">Potassium transport</keyword>
<evidence type="ECO:0000256" key="3">
    <source>
        <dbReference type="ARBA" id="ARBA00022538"/>
    </source>
</evidence>
<keyword evidence="11" id="KW-0407">Ion channel</keyword>
<reference evidence="15 16" key="1">
    <citation type="journal article" date="2015" name="Genome Biol. Evol.">
        <title>Comparative Genomics of a Bacterivorous Green Alga Reveals Evolutionary Causalities and Consequences of Phago-Mixotrophic Mode of Nutrition.</title>
        <authorList>
            <person name="Burns J.A."/>
            <person name="Paasch A."/>
            <person name="Narechania A."/>
            <person name="Kim E."/>
        </authorList>
    </citation>
    <scope>NUCLEOTIDE SEQUENCE [LARGE SCALE GENOMIC DNA]</scope>
    <source>
        <strain evidence="15 16">PLY_AMNH</strain>
    </source>
</reference>
<feature type="compositionally biased region" description="Polar residues" evidence="12">
    <location>
        <begin position="917"/>
        <end position="928"/>
    </location>
</feature>
<dbReference type="Gene3D" id="1.10.287.70">
    <property type="match status" value="1"/>
</dbReference>
<dbReference type="InterPro" id="IPR018488">
    <property type="entry name" value="cNMP-bd_CS"/>
</dbReference>
<proteinExistence type="predicted"/>
<dbReference type="SUPFAM" id="SSF51206">
    <property type="entry name" value="cAMP-binding domain-like"/>
    <property type="match status" value="1"/>
</dbReference>
<feature type="transmembrane region" description="Helical" evidence="13">
    <location>
        <begin position="582"/>
        <end position="605"/>
    </location>
</feature>
<comment type="caution">
    <text evidence="15">The sequence shown here is derived from an EMBL/GenBank/DDBJ whole genome shotgun (WGS) entry which is preliminary data.</text>
</comment>
<dbReference type="PRINTS" id="PR01463">
    <property type="entry name" value="EAGCHANLFMLY"/>
</dbReference>
<keyword evidence="7" id="KW-0630">Potassium</keyword>
<feature type="transmembrane region" description="Helical" evidence="13">
    <location>
        <begin position="384"/>
        <end position="403"/>
    </location>
</feature>
<dbReference type="Pfam" id="PF00520">
    <property type="entry name" value="Ion_trans"/>
    <property type="match status" value="1"/>
</dbReference>
<dbReference type="GO" id="GO:0042391">
    <property type="term" value="P:regulation of membrane potential"/>
    <property type="evidence" value="ECO:0007669"/>
    <property type="project" value="TreeGrafter"/>
</dbReference>
<feature type="transmembrane region" description="Helical" evidence="13">
    <location>
        <begin position="342"/>
        <end position="363"/>
    </location>
</feature>
<protein>
    <recommendedName>
        <fullName evidence="14">Cyclic nucleotide-binding domain-containing protein</fullName>
    </recommendedName>
</protein>
<dbReference type="Gene3D" id="2.60.120.10">
    <property type="entry name" value="Jelly Rolls"/>
    <property type="match status" value="1"/>
</dbReference>
<dbReference type="Pfam" id="PF00027">
    <property type="entry name" value="cNMP_binding"/>
    <property type="match status" value="1"/>
</dbReference>
<keyword evidence="6" id="KW-0851">Voltage-gated channel</keyword>
<evidence type="ECO:0000256" key="5">
    <source>
        <dbReference type="ARBA" id="ARBA00022826"/>
    </source>
</evidence>
<evidence type="ECO:0000256" key="12">
    <source>
        <dbReference type="SAM" id="MobiDB-lite"/>
    </source>
</evidence>
<keyword evidence="10 13" id="KW-0472">Membrane</keyword>
<dbReference type="SUPFAM" id="SSF81324">
    <property type="entry name" value="Voltage-gated potassium channels"/>
    <property type="match status" value="1"/>
</dbReference>
<dbReference type="InterPro" id="IPR018490">
    <property type="entry name" value="cNMP-bd_dom_sf"/>
</dbReference>
<dbReference type="SMART" id="SM00100">
    <property type="entry name" value="cNMP"/>
    <property type="match status" value="1"/>
</dbReference>
<feature type="region of interest" description="Disordered" evidence="12">
    <location>
        <begin position="860"/>
        <end position="928"/>
    </location>
</feature>
<evidence type="ECO:0000256" key="6">
    <source>
        <dbReference type="ARBA" id="ARBA00022882"/>
    </source>
</evidence>
<evidence type="ECO:0000256" key="4">
    <source>
        <dbReference type="ARBA" id="ARBA00022692"/>
    </source>
</evidence>
<dbReference type="InterPro" id="IPR014710">
    <property type="entry name" value="RmlC-like_jellyroll"/>
</dbReference>
<dbReference type="GO" id="GO:0034702">
    <property type="term" value="C:monoatomic ion channel complex"/>
    <property type="evidence" value="ECO:0007669"/>
    <property type="project" value="UniProtKB-KW"/>
</dbReference>
<dbReference type="InterPro" id="IPR003938">
    <property type="entry name" value="K_chnl_volt-dep_EAG/ELK/ERG"/>
</dbReference>
<dbReference type="EMBL" id="LGRX02019278">
    <property type="protein sequence ID" value="KAK3258768.1"/>
    <property type="molecule type" value="Genomic_DNA"/>
</dbReference>
<keyword evidence="9" id="KW-0406">Ion transport</keyword>
<dbReference type="PROSITE" id="PS50042">
    <property type="entry name" value="CNMP_BINDING_3"/>
    <property type="match status" value="1"/>
</dbReference>
<keyword evidence="4 13" id="KW-0812">Transmembrane</keyword>
<feature type="compositionally biased region" description="Basic and acidic residues" evidence="12">
    <location>
        <begin position="868"/>
        <end position="880"/>
    </location>
</feature>
<feature type="transmembrane region" description="Helical" evidence="13">
    <location>
        <begin position="448"/>
        <end position="467"/>
    </location>
</feature>
<dbReference type="InterPro" id="IPR000595">
    <property type="entry name" value="cNMP-bd_dom"/>
</dbReference>
<dbReference type="GO" id="GO:0005249">
    <property type="term" value="F:voltage-gated potassium channel activity"/>
    <property type="evidence" value="ECO:0007669"/>
    <property type="project" value="InterPro"/>
</dbReference>
<sequence length="928" mass="102966">MSNVPASANDKVERAKGLPVTDAHSSTSFSATGPPASEIANSSVDTAQSQTLPGQDASLAPQVPETVGRTHVTTHSVCERLDALLSGGEAANNPLRPATSFRDSADVADSPSEMKGTVPSYRMTEVSSQRTPGVNKQSSLLAGVEATGLDSSAAPSEDFEAIAPGDAPARRSNQSGLSTAPNSFLGTARVLVKRVSNLVKRVPLPKFSEFYSDETIRAVQGLRMSAIGTEARNSSSESSLRKQNSEHVEHSLTYSSSDSTVVVVARSPRNIRRMDSMSTIKAFIRKRASSIIIPGTEGSLFHLGKRQAVSAGSRRSALLQFTEGSHREWPPFILSPFSKFKVVWDGIVVVAICYNSVVLPYLVAFKEPNYTCPEPRPIFISRSACYAFGFELFNQLTLWLFWIDMLVIFRSSYVAYPEVVTDSKAIAKHYLKGSFWLDLVVCFPFSNFGYLIFPNATALDVEMLILLRLLKAQRIFQVTQSVSDLSRLCLLLIGILMLAHWIGCIWWLVAKIQLARDSDVEYFTGEPWSKVLGLDEASGYTQWTVSMYWALSVLTTVEAEVLIGTLGYVAPSTDTERIVAMFFQLVGAVSAGALIGNVVGIVAQWDIVASRYRDKMHEINQFMQFHRVPKDLRMRVRNNSAFQHDLTNGASQSLKVLKDLPLPLQRELQLQLLGPILKKVDFFRKVNSSFLKEVCMILVQEIFLPGDMVVVCGDLANEMYFISRGQLQVASGDGKVLYKVLSSGDYFGERMLIDDQPKRSATVQCISYCEMYYTTKEPFMKLLGNFPEYKEALLTDIAKKYAEPEDTEDTLAQNKTNSTAKGMWKKVGTEMRPKTESDFGTRAMKALQAMKLVEEKRLRDEEELEQIADSRNRESHRADTIEVEAEPPLAEDEGDTEDVREDTTAEVDLAETKRKNVVTTAENQKPDL</sequence>
<dbReference type="PANTHER" id="PTHR10217:SF435">
    <property type="entry name" value="POTASSIUM VOLTAGE-GATED CHANNEL PROTEIN EAG"/>
    <property type="match status" value="1"/>
</dbReference>
<feature type="domain" description="Cyclic nucleotide-binding" evidence="14">
    <location>
        <begin position="682"/>
        <end position="800"/>
    </location>
</feature>
<accession>A0AAE0KS66</accession>
<evidence type="ECO:0000256" key="11">
    <source>
        <dbReference type="ARBA" id="ARBA00023303"/>
    </source>
</evidence>